<dbReference type="RefSeq" id="WP_209920528.1">
    <property type="nucleotide sequence ID" value="NZ_JAGIOP010000002.1"/>
</dbReference>
<evidence type="ECO:0008006" key="5">
    <source>
        <dbReference type="Google" id="ProtNLM"/>
    </source>
</evidence>
<evidence type="ECO:0000313" key="3">
    <source>
        <dbReference type="EMBL" id="MBP2454784.1"/>
    </source>
</evidence>
<comment type="caution">
    <text evidence="3">The sequence shown here is derived from an EMBL/GenBank/DDBJ whole genome shotgun (WGS) entry which is preliminary data.</text>
</comment>
<feature type="transmembrane region" description="Helical" evidence="2">
    <location>
        <begin position="47"/>
        <end position="68"/>
    </location>
</feature>
<reference evidence="3 4" key="1">
    <citation type="submission" date="2021-03" db="EMBL/GenBank/DDBJ databases">
        <title>Sequencing the genomes of 1000 actinobacteria strains.</title>
        <authorList>
            <person name="Klenk H.-P."/>
        </authorList>
    </citation>
    <scope>NUCLEOTIDE SEQUENCE [LARGE SCALE GENOMIC DNA]</scope>
    <source>
        <strain evidence="3 4">DSM 46713</strain>
    </source>
</reference>
<accession>A0ABS4ZZ39</accession>
<proteinExistence type="predicted"/>
<keyword evidence="2" id="KW-0812">Transmembrane</keyword>
<name>A0ABS4ZZ39_9MYCO</name>
<dbReference type="EMBL" id="JAGIOP010000002">
    <property type="protein sequence ID" value="MBP2454784.1"/>
    <property type="molecule type" value="Genomic_DNA"/>
</dbReference>
<protein>
    <recommendedName>
        <fullName evidence="5">Mce-associated membrane protein</fullName>
    </recommendedName>
</protein>
<feature type="region of interest" description="Disordered" evidence="1">
    <location>
        <begin position="1"/>
        <end position="38"/>
    </location>
</feature>
<gene>
    <name evidence="3" type="ORF">JOF57_004697</name>
</gene>
<keyword evidence="2" id="KW-1133">Transmembrane helix</keyword>
<sequence length="210" mass="22384">MTTVEKPDVEEPDVDDSADTGSEKAEIADSPGGSKPQRRLSVSVRSLALGLVIAALSGGVAVLGWLYIGAQHKLDAQDHRSQDYARAENVALDYAVNAAQIKSQDLNPWREKLVAGTSPELTAKLTKAGQEMEQILVPLQWNSTARPLAAKVRSDNGGVFVVDCFVSVLTKTVQGPEPLQSTATYSVTIDSNQNWQITDVGGIGSALEPK</sequence>
<keyword evidence="2" id="KW-0472">Membrane</keyword>
<keyword evidence="4" id="KW-1185">Reference proteome</keyword>
<dbReference type="Proteomes" id="UP000694460">
    <property type="component" value="Unassembled WGS sequence"/>
</dbReference>
<evidence type="ECO:0000256" key="2">
    <source>
        <dbReference type="SAM" id="Phobius"/>
    </source>
</evidence>
<evidence type="ECO:0000313" key="4">
    <source>
        <dbReference type="Proteomes" id="UP000694460"/>
    </source>
</evidence>
<evidence type="ECO:0000256" key="1">
    <source>
        <dbReference type="SAM" id="MobiDB-lite"/>
    </source>
</evidence>
<organism evidence="3 4">
    <name type="scientific">Mycolicibacterium lutetiense</name>
    <dbReference type="NCBI Taxonomy" id="1641992"/>
    <lineage>
        <taxon>Bacteria</taxon>
        <taxon>Bacillati</taxon>
        <taxon>Actinomycetota</taxon>
        <taxon>Actinomycetes</taxon>
        <taxon>Mycobacteriales</taxon>
        <taxon>Mycobacteriaceae</taxon>
        <taxon>Mycolicibacterium</taxon>
    </lineage>
</organism>